<gene>
    <name evidence="6" type="ORF">CC78DRAFT_123781</name>
</gene>
<dbReference type="Gene3D" id="4.10.240.10">
    <property type="entry name" value="Zn(2)-C6 fungal-type DNA-binding domain"/>
    <property type="match status" value="1"/>
</dbReference>
<dbReference type="PANTHER" id="PTHR23416">
    <property type="entry name" value="SIALIC ACID SYNTHASE-RELATED"/>
    <property type="match status" value="1"/>
</dbReference>
<dbReference type="Pfam" id="PF14602">
    <property type="entry name" value="Hexapep_2"/>
    <property type="match status" value="1"/>
</dbReference>
<keyword evidence="7" id="KW-1185">Reference proteome</keyword>
<dbReference type="EMBL" id="ML986596">
    <property type="protein sequence ID" value="KAF2266711.1"/>
    <property type="molecule type" value="Genomic_DNA"/>
</dbReference>
<dbReference type="OrthoDB" id="25818at2759"/>
<dbReference type="SMART" id="SM01266">
    <property type="entry name" value="Mac"/>
    <property type="match status" value="1"/>
</dbReference>
<organism evidence="6 7">
    <name type="scientific">Lojkania enalia</name>
    <dbReference type="NCBI Taxonomy" id="147567"/>
    <lineage>
        <taxon>Eukaryota</taxon>
        <taxon>Fungi</taxon>
        <taxon>Dikarya</taxon>
        <taxon>Ascomycota</taxon>
        <taxon>Pezizomycotina</taxon>
        <taxon>Dothideomycetes</taxon>
        <taxon>Pleosporomycetidae</taxon>
        <taxon>Pleosporales</taxon>
        <taxon>Pleosporales incertae sedis</taxon>
        <taxon>Lojkania</taxon>
    </lineage>
</organism>
<proteinExistence type="inferred from homology"/>
<feature type="region of interest" description="Disordered" evidence="4">
    <location>
        <begin position="368"/>
        <end position="421"/>
    </location>
</feature>
<evidence type="ECO:0000313" key="6">
    <source>
        <dbReference type="EMBL" id="KAF2266711.1"/>
    </source>
</evidence>
<dbReference type="GO" id="GO:0000981">
    <property type="term" value="F:DNA-binding transcription factor activity, RNA polymerase II-specific"/>
    <property type="evidence" value="ECO:0007669"/>
    <property type="project" value="InterPro"/>
</dbReference>
<dbReference type="InterPro" id="IPR001138">
    <property type="entry name" value="Zn2Cys6_DnaBD"/>
</dbReference>
<feature type="region of interest" description="Disordered" evidence="4">
    <location>
        <begin position="33"/>
        <end position="242"/>
    </location>
</feature>
<protein>
    <submittedName>
        <fullName evidence="6">Trimeric LpxA-like protein</fullName>
    </submittedName>
</protein>
<feature type="compositionally biased region" description="Basic and acidic residues" evidence="4">
    <location>
        <begin position="336"/>
        <end position="346"/>
    </location>
</feature>
<name>A0A9P4N8V1_9PLEO</name>
<dbReference type="CDD" id="cd00067">
    <property type="entry name" value="GAL4"/>
    <property type="match status" value="1"/>
</dbReference>
<dbReference type="Pfam" id="PF12464">
    <property type="entry name" value="Mac"/>
    <property type="match status" value="1"/>
</dbReference>
<feature type="compositionally biased region" description="Basic and acidic residues" evidence="4">
    <location>
        <begin position="376"/>
        <end position="388"/>
    </location>
</feature>
<dbReference type="InterPro" id="IPR051159">
    <property type="entry name" value="Hexapeptide_acetyltransf"/>
</dbReference>
<feature type="domain" description="Zn(2)-C6 fungal-type" evidence="5">
    <location>
        <begin position="267"/>
        <end position="295"/>
    </location>
</feature>
<feature type="compositionally biased region" description="Basic and acidic residues" evidence="4">
    <location>
        <begin position="68"/>
        <end position="82"/>
    </location>
</feature>
<evidence type="ECO:0000256" key="1">
    <source>
        <dbReference type="ARBA" id="ARBA00007274"/>
    </source>
</evidence>
<dbReference type="GO" id="GO:0008270">
    <property type="term" value="F:zinc ion binding"/>
    <property type="evidence" value="ECO:0007669"/>
    <property type="project" value="InterPro"/>
</dbReference>
<feature type="region of interest" description="Disordered" evidence="4">
    <location>
        <begin position="445"/>
        <end position="491"/>
    </location>
</feature>
<comment type="similarity">
    <text evidence="1">Belongs to the transferase hexapeptide repeat family.</text>
</comment>
<evidence type="ECO:0000313" key="7">
    <source>
        <dbReference type="Proteomes" id="UP000800093"/>
    </source>
</evidence>
<dbReference type="GO" id="GO:0016407">
    <property type="term" value="F:acetyltransferase activity"/>
    <property type="evidence" value="ECO:0007669"/>
    <property type="project" value="InterPro"/>
</dbReference>
<reference evidence="7" key="1">
    <citation type="journal article" date="2020" name="Stud. Mycol.">
        <title>101 Dothideomycetes genomes: A test case for predicting lifestyles and emergence of pathogens.</title>
        <authorList>
            <person name="Haridas S."/>
            <person name="Albert R."/>
            <person name="Binder M."/>
            <person name="Bloem J."/>
            <person name="LaButti K."/>
            <person name="Salamov A."/>
            <person name="Andreopoulos B."/>
            <person name="Baker S."/>
            <person name="Barry K."/>
            <person name="Bills G."/>
            <person name="Bluhm B."/>
            <person name="Cannon C."/>
            <person name="Castanera R."/>
            <person name="Culley D."/>
            <person name="Daum C."/>
            <person name="Ezra D."/>
            <person name="Gonzalez J."/>
            <person name="Henrissat B."/>
            <person name="Kuo A."/>
            <person name="Liang C."/>
            <person name="Lipzen A."/>
            <person name="Lutzoni F."/>
            <person name="Magnuson J."/>
            <person name="Mondo S."/>
            <person name="Nolan M."/>
            <person name="Ohm R."/>
            <person name="Pangilinan J."/>
            <person name="Park H.-J."/>
            <person name="Ramirez L."/>
            <person name="Alfaro M."/>
            <person name="Sun H."/>
            <person name="Tritt A."/>
            <person name="Yoshinaga Y."/>
            <person name="Zwiers L.-H."/>
            <person name="Turgeon B."/>
            <person name="Goodwin S."/>
            <person name="Spatafora J."/>
            <person name="Crous P."/>
            <person name="Grigoriev I."/>
        </authorList>
    </citation>
    <scope>NUCLEOTIDE SEQUENCE [LARGE SCALE GENOMIC DNA]</scope>
    <source>
        <strain evidence="7">CBS 304.66</strain>
    </source>
</reference>
<feature type="compositionally biased region" description="Polar residues" evidence="4">
    <location>
        <begin position="92"/>
        <end position="102"/>
    </location>
</feature>
<dbReference type="PROSITE" id="PS50048">
    <property type="entry name" value="ZN2_CY6_FUNGAL_2"/>
    <property type="match status" value="1"/>
</dbReference>
<dbReference type="SMART" id="SM00066">
    <property type="entry name" value="GAL4"/>
    <property type="match status" value="1"/>
</dbReference>
<comment type="caution">
    <text evidence="6">The sequence shown here is derived from an EMBL/GenBank/DDBJ whole genome shotgun (WGS) entry which is preliminary data.</text>
</comment>
<dbReference type="GO" id="GO:0008374">
    <property type="term" value="F:O-acyltransferase activity"/>
    <property type="evidence" value="ECO:0007669"/>
    <property type="project" value="TreeGrafter"/>
</dbReference>
<evidence type="ECO:0000259" key="5">
    <source>
        <dbReference type="PROSITE" id="PS50048"/>
    </source>
</evidence>
<feature type="compositionally biased region" description="Polar residues" evidence="4">
    <location>
        <begin position="212"/>
        <end position="242"/>
    </location>
</feature>
<feature type="compositionally biased region" description="Basic and acidic residues" evidence="4">
    <location>
        <begin position="174"/>
        <end position="193"/>
    </location>
</feature>
<feature type="region of interest" description="Disordered" evidence="4">
    <location>
        <begin position="334"/>
        <end position="354"/>
    </location>
</feature>
<evidence type="ECO:0000256" key="2">
    <source>
        <dbReference type="ARBA" id="ARBA00022679"/>
    </source>
</evidence>
<accession>A0A9P4N8V1</accession>
<feature type="compositionally biased region" description="Basic and acidic residues" evidence="4">
    <location>
        <begin position="121"/>
        <end position="130"/>
    </location>
</feature>
<dbReference type="Proteomes" id="UP000800093">
    <property type="component" value="Unassembled WGS sequence"/>
</dbReference>
<dbReference type="PROSITE" id="PS00463">
    <property type="entry name" value="ZN2_CY6_FUNGAL_1"/>
    <property type="match status" value="1"/>
</dbReference>
<keyword evidence="2" id="KW-0808">Transferase</keyword>
<feature type="compositionally biased region" description="Polar residues" evidence="4">
    <location>
        <begin position="155"/>
        <end position="171"/>
    </location>
</feature>
<dbReference type="Gene3D" id="2.160.10.10">
    <property type="entry name" value="Hexapeptide repeat proteins"/>
    <property type="match status" value="1"/>
</dbReference>
<dbReference type="Pfam" id="PF00172">
    <property type="entry name" value="Zn_clus"/>
    <property type="match status" value="1"/>
</dbReference>
<feature type="compositionally biased region" description="Pro residues" evidence="4">
    <location>
        <begin position="470"/>
        <end position="486"/>
    </location>
</feature>
<sequence length="695" mass="76383">MPSVVQTQLINNNVGFMLKEKATEPIVSAFTAVNGRTSPPSLPRTNGINGMTTEPLHVRPLSRNNTELNRDPRGQQPGRDDWTPAPRVLENGLQNGHHSSVSPPLHGSDGSPSSPKRKRSGSIEDGRAVHSPDSAIAHHRRRLDAYAPVARDDSPNTLSQAQSAPMDTQQRLPPIDRPEHERNWPPRESHEAGHNNYPSPEYRDPRGMDNGQDGTNQTSPSGTQVNGPVDSQTPTERSSTIEITRAGVQVESAKKRKRQFANRTKTGCGTCRRRKKKCDEAKPECNNCLRGGFICEGYANKIPWPKNGISKPHPPLQAKDGRFSVDPAQLYHSHGATREGYPDRAAHPSTDGGRAQPIVVEEHDRARNGWGQSWGEHPRPYQPEHHPPSEYAPPNGLPHPRPTSNEQHIPLPTQGAVPQRQHTPRIYHHTQATMSHVINTSPAVPAEAQGHHQPQHHQPPQVHPAVSTGPPGPPPGHYAPPPPPKPQRSEKDKMLSGELFMPYTASLTEDRQRCKGLCFRFNNTSNFQVEIAKEERERHFRAILSANWTRHPRNPEQLAGSVGSEVFVDTPFNCDYGYNIHIGDRVAIGTNCKLLDSGRITIGRNCTIGANVTIDTLRIPTDHKSYKGTHGTSVAAEVNIGDNVWIGPNTIITAGVKIGTGAIIHPGSVVVRDVPRDVIVKGPAAEVRAVHWNDD</sequence>
<feature type="compositionally biased region" description="Polar residues" evidence="4">
    <location>
        <begin position="34"/>
        <end position="52"/>
    </location>
</feature>
<dbReference type="InterPro" id="IPR024688">
    <property type="entry name" value="Mac_dom"/>
</dbReference>
<dbReference type="InterPro" id="IPR011004">
    <property type="entry name" value="Trimer_LpxA-like_sf"/>
</dbReference>
<dbReference type="InterPro" id="IPR036864">
    <property type="entry name" value="Zn2-C6_fun-type_DNA-bd_sf"/>
</dbReference>
<evidence type="ECO:0000256" key="3">
    <source>
        <dbReference type="ARBA" id="ARBA00023242"/>
    </source>
</evidence>
<dbReference type="AlphaFoldDB" id="A0A9P4N8V1"/>
<dbReference type="PANTHER" id="PTHR23416:SF76">
    <property type="entry name" value="ZN(II)2CYS6 TRANSCRIPTION FACTOR (EUROFUNG)"/>
    <property type="match status" value="1"/>
</dbReference>
<keyword evidence="3" id="KW-0539">Nucleus</keyword>
<dbReference type="InterPro" id="IPR001451">
    <property type="entry name" value="Hexapep"/>
</dbReference>
<dbReference type="SUPFAM" id="SSF51161">
    <property type="entry name" value="Trimeric LpxA-like enzymes"/>
    <property type="match status" value="1"/>
</dbReference>
<feature type="compositionally biased region" description="Low complexity" evidence="4">
    <location>
        <begin position="445"/>
        <end position="465"/>
    </location>
</feature>
<evidence type="ECO:0000256" key="4">
    <source>
        <dbReference type="SAM" id="MobiDB-lite"/>
    </source>
</evidence>
<dbReference type="Pfam" id="PF00132">
    <property type="entry name" value="Hexapep"/>
    <property type="match status" value="1"/>
</dbReference>
<dbReference type="SUPFAM" id="SSF57701">
    <property type="entry name" value="Zn2/Cys6 DNA-binding domain"/>
    <property type="match status" value="1"/>
</dbReference>